<dbReference type="WBParaSite" id="RSKR_0000311500.1">
    <property type="protein sequence ID" value="RSKR_0000311500.1"/>
    <property type="gene ID" value="RSKR_0000311500"/>
</dbReference>
<protein>
    <submittedName>
        <fullName evidence="2">Conserved domain protein</fullName>
    </submittedName>
</protein>
<reference evidence="2" key="1">
    <citation type="submission" date="2016-11" db="UniProtKB">
        <authorList>
            <consortium name="WormBaseParasite"/>
        </authorList>
    </citation>
    <scope>IDENTIFICATION</scope>
    <source>
        <strain evidence="2">KR3021</strain>
    </source>
</reference>
<evidence type="ECO:0000313" key="1">
    <source>
        <dbReference type="Proteomes" id="UP000095286"/>
    </source>
</evidence>
<evidence type="ECO:0000313" key="2">
    <source>
        <dbReference type="WBParaSite" id="RSKR_0000311500.1"/>
    </source>
</evidence>
<accession>A0AC35TQL8</accession>
<organism evidence="1 2">
    <name type="scientific">Rhabditophanes sp. KR3021</name>
    <dbReference type="NCBI Taxonomy" id="114890"/>
    <lineage>
        <taxon>Eukaryota</taxon>
        <taxon>Metazoa</taxon>
        <taxon>Ecdysozoa</taxon>
        <taxon>Nematoda</taxon>
        <taxon>Chromadorea</taxon>
        <taxon>Rhabditida</taxon>
        <taxon>Tylenchina</taxon>
        <taxon>Panagrolaimomorpha</taxon>
        <taxon>Strongyloidoidea</taxon>
        <taxon>Alloionematidae</taxon>
        <taxon>Rhabditophanes</taxon>
    </lineage>
</organism>
<name>A0AC35TQL8_9BILA</name>
<proteinExistence type="predicted"/>
<dbReference type="Proteomes" id="UP000095286">
    <property type="component" value="Unplaced"/>
</dbReference>
<sequence>MFCKRRFVLGSVLLLCMILVVSGQEKTNNKLYQDLVDKLRSFRETRTDIEAKKLLEFEKYLIDNRDYGEKDLKRGKKVPPTAGVGKAQTVIPKSFTRPTLKPTQTPTHGSTENDYDDQYEGPGVQKPEGALPDSHYGQIS</sequence>